<dbReference type="GO" id="GO:0006313">
    <property type="term" value="P:DNA transposition"/>
    <property type="evidence" value="ECO:0007669"/>
    <property type="project" value="InterPro"/>
</dbReference>
<protein>
    <submittedName>
        <fullName evidence="2">Transposase</fullName>
    </submittedName>
</protein>
<keyword evidence="1" id="KW-0175">Coiled coil</keyword>
<dbReference type="Proteomes" id="UP000229433">
    <property type="component" value="Unassembled WGS sequence"/>
</dbReference>
<dbReference type="InterPro" id="IPR002514">
    <property type="entry name" value="Transposase_8"/>
</dbReference>
<comment type="caution">
    <text evidence="2">The sequence shown here is derived from an EMBL/GenBank/DDBJ whole genome shotgun (WGS) entry which is preliminary data.</text>
</comment>
<sequence>MKANVQIIRKHRCFTDDFKRQIVSDFESGTYSVTQLSKLHGVSGTSIYKWIYKFSNFNEKGFRVVEMKQSSSQKVKELEQKVKELEATVGRKQIMIDFLETMIEVAKDELDIDIKKNYSTPPSQGSGKSPKK</sequence>
<proteinExistence type="predicted"/>
<name>A0A2G1VM05_9FLAO</name>
<evidence type="ECO:0000313" key="3">
    <source>
        <dbReference type="Proteomes" id="UP000229433"/>
    </source>
</evidence>
<organism evidence="2 3">
    <name type="scientific">Leeuwenhoekiella nanhaiensis</name>
    <dbReference type="NCBI Taxonomy" id="1655491"/>
    <lineage>
        <taxon>Bacteria</taxon>
        <taxon>Pseudomonadati</taxon>
        <taxon>Bacteroidota</taxon>
        <taxon>Flavobacteriia</taxon>
        <taxon>Flavobacteriales</taxon>
        <taxon>Flavobacteriaceae</taxon>
        <taxon>Leeuwenhoekiella</taxon>
    </lineage>
</organism>
<gene>
    <name evidence="2" type="ORF">CJ305_18270</name>
</gene>
<dbReference type="AlphaFoldDB" id="A0A2G1VM05"/>
<evidence type="ECO:0000313" key="2">
    <source>
        <dbReference type="EMBL" id="PHQ27802.1"/>
    </source>
</evidence>
<reference evidence="2 3" key="1">
    <citation type="submission" date="2017-08" db="EMBL/GenBank/DDBJ databases">
        <title>The whole genome shortgun sequences of strain Leeuwenhoekiella nanhaiensis G18 from the South China Sea.</title>
        <authorList>
            <person name="Liu Q."/>
        </authorList>
    </citation>
    <scope>NUCLEOTIDE SEQUENCE [LARGE SCALE GENOMIC DNA]</scope>
    <source>
        <strain evidence="2 3">G18</strain>
    </source>
</reference>
<feature type="coiled-coil region" evidence="1">
    <location>
        <begin position="68"/>
        <end position="95"/>
    </location>
</feature>
<dbReference type="EMBL" id="NQXA01000030">
    <property type="protein sequence ID" value="PHQ27802.1"/>
    <property type="molecule type" value="Genomic_DNA"/>
</dbReference>
<dbReference type="OrthoDB" id="1452931at2"/>
<dbReference type="InterPro" id="IPR036388">
    <property type="entry name" value="WH-like_DNA-bd_sf"/>
</dbReference>
<dbReference type="Pfam" id="PF01527">
    <property type="entry name" value="HTH_Tnp_1"/>
    <property type="match status" value="1"/>
</dbReference>
<evidence type="ECO:0000256" key="1">
    <source>
        <dbReference type="SAM" id="Coils"/>
    </source>
</evidence>
<accession>A0A2G1VM05</accession>
<dbReference type="SUPFAM" id="SSF46689">
    <property type="entry name" value="Homeodomain-like"/>
    <property type="match status" value="1"/>
</dbReference>
<dbReference type="GO" id="GO:0003677">
    <property type="term" value="F:DNA binding"/>
    <property type="evidence" value="ECO:0007669"/>
    <property type="project" value="InterPro"/>
</dbReference>
<dbReference type="RefSeq" id="WP_099647718.1">
    <property type="nucleotide sequence ID" value="NZ_KZ319309.1"/>
</dbReference>
<dbReference type="InterPro" id="IPR009057">
    <property type="entry name" value="Homeodomain-like_sf"/>
</dbReference>
<keyword evidence="3" id="KW-1185">Reference proteome</keyword>
<dbReference type="GO" id="GO:0004803">
    <property type="term" value="F:transposase activity"/>
    <property type="evidence" value="ECO:0007669"/>
    <property type="project" value="InterPro"/>
</dbReference>
<dbReference type="Gene3D" id="1.10.10.10">
    <property type="entry name" value="Winged helix-like DNA-binding domain superfamily/Winged helix DNA-binding domain"/>
    <property type="match status" value="1"/>
</dbReference>